<reference evidence="4" key="1">
    <citation type="submission" date="2016-10" db="EMBL/GenBank/DDBJ databases">
        <authorList>
            <person name="Varghese N."/>
            <person name="Submissions S."/>
        </authorList>
    </citation>
    <scope>NUCLEOTIDE SEQUENCE [LARGE SCALE GENOMIC DNA]</scope>
    <source>
        <strain evidence="4">DSM 45413</strain>
    </source>
</reference>
<organism evidence="3 4">
    <name type="scientific">Trujillonella endophytica</name>
    <dbReference type="NCBI Taxonomy" id="673521"/>
    <lineage>
        <taxon>Bacteria</taxon>
        <taxon>Bacillati</taxon>
        <taxon>Actinomycetota</taxon>
        <taxon>Actinomycetes</taxon>
        <taxon>Geodermatophilales</taxon>
        <taxon>Geodermatophilaceae</taxon>
        <taxon>Trujillonella</taxon>
    </lineage>
</organism>
<dbReference type="PROSITE" id="PS51257">
    <property type="entry name" value="PROKAR_LIPOPROTEIN"/>
    <property type="match status" value="1"/>
</dbReference>
<dbReference type="InterPro" id="IPR052336">
    <property type="entry name" value="MlaD_Phospholipid_Transporter"/>
</dbReference>
<protein>
    <submittedName>
        <fullName evidence="3">Phospholipid/cholesterol/gamma-HCH transport system substrate-binding protein</fullName>
    </submittedName>
</protein>
<dbReference type="RefSeq" id="WP_244524473.1">
    <property type="nucleotide sequence ID" value="NZ_FOEE01000003.1"/>
</dbReference>
<dbReference type="Pfam" id="PF11887">
    <property type="entry name" value="Mce4_CUP1"/>
    <property type="match status" value="1"/>
</dbReference>
<sequence>MRAGARRAAALAAGMLLLSGCGFRGAYSLPLPGGADLGDDPYTVQIEFLDVLDLVPQAGVRVADVAVGRVDGIELSDDWTALVTVEVDGDVELPANAVAMIGQSSLLGEKYVELAAPGTEEPQGRLDDGARIGLDRTNRNVEVEELLGALSLVLNGGGLTQLQTISRELGVALEGREEAIRDTLDSLDVLIGGLDAQREEIGRAIDSANALAATLAARTQTIETALDSIGPGLDVVTGQRDLLVSMLESLARLGEVGTRVINQAGQNTVEDLRLLQPILSQLAAAGPDLANSLDLLLTYPFPASSVEGCLTGDPCPLNPRYDARTGGYGLYANMTATLSLDLRELLCRYVVDPVTGGLEILDPAALPGGACGVPGSAPGNGGPP</sequence>
<evidence type="ECO:0000259" key="2">
    <source>
        <dbReference type="Pfam" id="PF11887"/>
    </source>
</evidence>
<evidence type="ECO:0000313" key="3">
    <source>
        <dbReference type="EMBL" id="SEO67092.1"/>
    </source>
</evidence>
<gene>
    <name evidence="3" type="ORF">SAMN05660991_01183</name>
</gene>
<proteinExistence type="predicted"/>
<dbReference type="PANTHER" id="PTHR33371:SF15">
    <property type="entry name" value="LIPOPROTEIN LPRN"/>
    <property type="match status" value="1"/>
</dbReference>
<feature type="domain" description="Mammalian cell entry C-terminal" evidence="2">
    <location>
        <begin position="124"/>
        <end position="296"/>
    </location>
</feature>
<name>A0A1H8RL73_9ACTN</name>
<dbReference type="Proteomes" id="UP000198960">
    <property type="component" value="Unassembled WGS sequence"/>
</dbReference>
<dbReference type="EMBL" id="FOEE01000003">
    <property type="protein sequence ID" value="SEO67092.1"/>
    <property type="molecule type" value="Genomic_DNA"/>
</dbReference>
<evidence type="ECO:0000259" key="1">
    <source>
        <dbReference type="Pfam" id="PF02470"/>
    </source>
</evidence>
<dbReference type="PANTHER" id="PTHR33371">
    <property type="entry name" value="INTERMEMBRANE PHOSPHOLIPID TRANSPORT SYSTEM BINDING PROTEIN MLAD-RELATED"/>
    <property type="match status" value="1"/>
</dbReference>
<dbReference type="STRING" id="673521.SAMN05660991_01183"/>
<accession>A0A1H8RL73</accession>
<evidence type="ECO:0000313" key="4">
    <source>
        <dbReference type="Proteomes" id="UP000198960"/>
    </source>
</evidence>
<dbReference type="InterPro" id="IPR005693">
    <property type="entry name" value="Mce"/>
</dbReference>
<dbReference type="NCBIfam" id="TIGR00996">
    <property type="entry name" value="Mtu_fam_mce"/>
    <property type="match status" value="1"/>
</dbReference>
<dbReference type="InterPro" id="IPR003399">
    <property type="entry name" value="Mce/MlaD"/>
</dbReference>
<dbReference type="GO" id="GO:0005576">
    <property type="term" value="C:extracellular region"/>
    <property type="evidence" value="ECO:0007669"/>
    <property type="project" value="TreeGrafter"/>
</dbReference>
<dbReference type="AlphaFoldDB" id="A0A1H8RL73"/>
<dbReference type="Pfam" id="PF02470">
    <property type="entry name" value="MlaD"/>
    <property type="match status" value="1"/>
</dbReference>
<dbReference type="InterPro" id="IPR024516">
    <property type="entry name" value="Mce_C"/>
</dbReference>
<feature type="domain" description="Mce/MlaD" evidence="1">
    <location>
        <begin position="41"/>
        <end position="115"/>
    </location>
</feature>
<keyword evidence="4" id="KW-1185">Reference proteome</keyword>